<dbReference type="PROSITE" id="PS50157">
    <property type="entry name" value="ZINC_FINGER_C2H2_2"/>
    <property type="match status" value="2"/>
</dbReference>
<dbReference type="GO" id="GO:0008270">
    <property type="term" value="F:zinc ion binding"/>
    <property type="evidence" value="ECO:0007669"/>
    <property type="project" value="UniProtKB-KW"/>
</dbReference>
<evidence type="ECO:0000313" key="10">
    <source>
        <dbReference type="Proteomes" id="UP000728032"/>
    </source>
</evidence>
<evidence type="ECO:0000256" key="2">
    <source>
        <dbReference type="ARBA" id="ARBA00022723"/>
    </source>
</evidence>
<keyword evidence="2" id="KW-0479">Metal-binding</keyword>
<evidence type="ECO:0000256" key="6">
    <source>
        <dbReference type="ARBA" id="ARBA00023242"/>
    </source>
</evidence>
<feature type="domain" description="C2H2-type" evidence="8">
    <location>
        <begin position="38"/>
        <end position="68"/>
    </location>
</feature>
<accession>A0A7R9MCC9</accession>
<name>A0A7R9MCC9_9ACAR</name>
<sequence length="137" mass="16084">MEICMRMARFSENLKEHKDSVHLELKIFVCDWVGIDCFKCSPPGCEEQFSKKCQLKVHTIKYHTNDKPHKCDQCTYETTYRALLLRHKRIHGPEKALKCDWPDKDIISKLIHLNIPVSDHSVVSKWDAIEGLHRDKP</sequence>
<dbReference type="GO" id="GO:0001228">
    <property type="term" value="F:DNA-binding transcription activator activity, RNA polymerase II-specific"/>
    <property type="evidence" value="ECO:0007669"/>
    <property type="project" value="TreeGrafter"/>
</dbReference>
<dbReference type="Proteomes" id="UP000728032">
    <property type="component" value="Unassembled WGS sequence"/>
</dbReference>
<evidence type="ECO:0000256" key="4">
    <source>
        <dbReference type="ARBA" id="ARBA00022771"/>
    </source>
</evidence>
<gene>
    <name evidence="9" type="ORF">ONB1V03_LOCUS14168</name>
</gene>
<dbReference type="GO" id="GO:0005634">
    <property type="term" value="C:nucleus"/>
    <property type="evidence" value="ECO:0007669"/>
    <property type="project" value="UniProtKB-SubCell"/>
</dbReference>
<protein>
    <recommendedName>
        <fullName evidence="8">C2H2-type domain-containing protein</fullName>
    </recommendedName>
</protein>
<keyword evidence="4 7" id="KW-0863">Zinc-finger</keyword>
<evidence type="ECO:0000313" key="9">
    <source>
        <dbReference type="EMBL" id="CAD7657541.1"/>
    </source>
</evidence>
<dbReference type="PANTHER" id="PTHR24376">
    <property type="entry name" value="ZINC FINGER PROTEIN"/>
    <property type="match status" value="1"/>
</dbReference>
<dbReference type="InterPro" id="IPR036236">
    <property type="entry name" value="Znf_C2H2_sf"/>
</dbReference>
<dbReference type="AlphaFoldDB" id="A0A7R9MCC9"/>
<keyword evidence="6" id="KW-0539">Nucleus</keyword>
<evidence type="ECO:0000256" key="7">
    <source>
        <dbReference type="PROSITE-ProRule" id="PRU00042"/>
    </source>
</evidence>
<evidence type="ECO:0000256" key="3">
    <source>
        <dbReference type="ARBA" id="ARBA00022737"/>
    </source>
</evidence>
<evidence type="ECO:0000256" key="5">
    <source>
        <dbReference type="ARBA" id="ARBA00022833"/>
    </source>
</evidence>
<keyword evidence="5" id="KW-0862">Zinc</keyword>
<dbReference type="GO" id="GO:0000978">
    <property type="term" value="F:RNA polymerase II cis-regulatory region sequence-specific DNA binding"/>
    <property type="evidence" value="ECO:0007669"/>
    <property type="project" value="TreeGrafter"/>
</dbReference>
<dbReference type="OrthoDB" id="654211at2759"/>
<dbReference type="SUPFAM" id="SSF57667">
    <property type="entry name" value="beta-beta-alpha zinc fingers"/>
    <property type="match status" value="1"/>
</dbReference>
<dbReference type="PANTHER" id="PTHR24376:SF216">
    <property type="entry name" value="ZINC FINGER PROTEIN 420-LIKE"/>
    <property type="match status" value="1"/>
</dbReference>
<keyword evidence="3" id="KW-0677">Repeat</keyword>
<evidence type="ECO:0000256" key="1">
    <source>
        <dbReference type="ARBA" id="ARBA00004123"/>
    </source>
</evidence>
<dbReference type="Gene3D" id="3.30.160.60">
    <property type="entry name" value="Classic Zinc Finger"/>
    <property type="match status" value="2"/>
</dbReference>
<evidence type="ECO:0000259" key="8">
    <source>
        <dbReference type="PROSITE" id="PS50157"/>
    </source>
</evidence>
<dbReference type="InterPro" id="IPR013087">
    <property type="entry name" value="Znf_C2H2_type"/>
</dbReference>
<keyword evidence="10" id="KW-1185">Reference proteome</keyword>
<reference evidence="9" key="1">
    <citation type="submission" date="2020-11" db="EMBL/GenBank/DDBJ databases">
        <authorList>
            <person name="Tran Van P."/>
        </authorList>
    </citation>
    <scope>NUCLEOTIDE SEQUENCE</scope>
</reference>
<dbReference type="FunFam" id="3.30.160.60:FF:000446">
    <property type="entry name" value="Zinc finger protein"/>
    <property type="match status" value="1"/>
</dbReference>
<proteinExistence type="predicted"/>
<dbReference type="EMBL" id="OC928017">
    <property type="protein sequence ID" value="CAD7657541.1"/>
    <property type="molecule type" value="Genomic_DNA"/>
</dbReference>
<dbReference type="SMART" id="SM00355">
    <property type="entry name" value="ZnF_C2H2"/>
    <property type="match status" value="2"/>
</dbReference>
<dbReference type="EMBL" id="CAJPVJ010013192">
    <property type="protein sequence ID" value="CAG2174727.1"/>
    <property type="molecule type" value="Genomic_DNA"/>
</dbReference>
<organism evidence="9">
    <name type="scientific">Oppiella nova</name>
    <dbReference type="NCBI Taxonomy" id="334625"/>
    <lineage>
        <taxon>Eukaryota</taxon>
        <taxon>Metazoa</taxon>
        <taxon>Ecdysozoa</taxon>
        <taxon>Arthropoda</taxon>
        <taxon>Chelicerata</taxon>
        <taxon>Arachnida</taxon>
        <taxon>Acari</taxon>
        <taxon>Acariformes</taxon>
        <taxon>Sarcoptiformes</taxon>
        <taxon>Oribatida</taxon>
        <taxon>Brachypylina</taxon>
        <taxon>Oppioidea</taxon>
        <taxon>Oppiidae</taxon>
        <taxon>Oppiella</taxon>
    </lineage>
</organism>
<comment type="subcellular location">
    <subcellularLocation>
        <location evidence="1">Nucleus</location>
    </subcellularLocation>
</comment>
<feature type="domain" description="C2H2-type" evidence="8">
    <location>
        <begin position="69"/>
        <end position="96"/>
    </location>
</feature>
<dbReference type="PROSITE" id="PS00028">
    <property type="entry name" value="ZINC_FINGER_C2H2_1"/>
    <property type="match status" value="1"/>
</dbReference>